<dbReference type="RefSeq" id="WP_346052646.1">
    <property type="nucleotide sequence ID" value="NZ_JAYGII010000032.1"/>
</dbReference>
<evidence type="ECO:0000313" key="2">
    <source>
        <dbReference type="EMBL" id="MEA5446424.1"/>
    </source>
</evidence>
<keyword evidence="3" id="KW-1185">Reference proteome</keyword>
<evidence type="ECO:0000313" key="3">
    <source>
        <dbReference type="Proteomes" id="UP001302316"/>
    </source>
</evidence>
<keyword evidence="1" id="KW-0812">Transmembrane</keyword>
<dbReference type="EMBL" id="JAYGII010000032">
    <property type="protein sequence ID" value="MEA5446424.1"/>
    <property type="molecule type" value="Genomic_DNA"/>
</dbReference>
<keyword evidence="1" id="KW-1133">Transmembrane helix</keyword>
<protein>
    <submittedName>
        <fullName evidence="2">Uncharacterized protein</fullName>
    </submittedName>
</protein>
<evidence type="ECO:0000256" key="1">
    <source>
        <dbReference type="SAM" id="Phobius"/>
    </source>
</evidence>
<sequence length="78" mass="8964">MLGRASKALIRRVWRCDRCGLQTPKKKSQCQHCHGLDEAGLAALKQRYEEKHITNARIGRVFLILSVLMIALMIIAFW</sequence>
<reference evidence="2 3" key="1">
    <citation type="submission" date="2023-12" db="EMBL/GenBank/DDBJ databases">
        <title>Whole-genome sequencing of halo(alkali)philic microorganisms from hypersaline lakes.</title>
        <authorList>
            <person name="Sorokin D.Y."/>
            <person name="Merkel A.Y."/>
            <person name="Messina E."/>
            <person name="Yakimov M."/>
        </authorList>
    </citation>
    <scope>NUCLEOTIDE SEQUENCE [LARGE SCALE GENOMIC DNA]</scope>
    <source>
        <strain evidence="2 3">AB-CW1</strain>
    </source>
</reference>
<accession>A0AAP6JJ70</accession>
<name>A0AAP6JJ70_9GAMM</name>
<proteinExistence type="predicted"/>
<organism evidence="2 3">
    <name type="scientific">Natronospira elongata</name>
    <dbReference type="NCBI Taxonomy" id="3110268"/>
    <lineage>
        <taxon>Bacteria</taxon>
        <taxon>Pseudomonadati</taxon>
        <taxon>Pseudomonadota</taxon>
        <taxon>Gammaproteobacteria</taxon>
        <taxon>Natronospirales</taxon>
        <taxon>Natronospiraceae</taxon>
        <taxon>Natronospira</taxon>
    </lineage>
</organism>
<feature type="transmembrane region" description="Helical" evidence="1">
    <location>
        <begin position="58"/>
        <end position="77"/>
    </location>
</feature>
<dbReference type="AlphaFoldDB" id="A0AAP6JJ70"/>
<comment type="caution">
    <text evidence="2">The sequence shown here is derived from an EMBL/GenBank/DDBJ whole genome shotgun (WGS) entry which is preliminary data.</text>
</comment>
<keyword evidence="1" id="KW-0472">Membrane</keyword>
<gene>
    <name evidence="2" type="ORF">VCB98_11395</name>
</gene>
<dbReference type="Proteomes" id="UP001302316">
    <property type="component" value="Unassembled WGS sequence"/>
</dbReference>